<dbReference type="SUPFAM" id="SSF160935">
    <property type="entry name" value="VPA0735-like"/>
    <property type="match status" value="1"/>
</dbReference>
<keyword evidence="4" id="KW-1185">Reference proteome</keyword>
<evidence type="ECO:0000313" key="4">
    <source>
        <dbReference type="Proteomes" id="UP000449846"/>
    </source>
</evidence>
<dbReference type="InterPro" id="IPR010621">
    <property type="entry name" value="DUF1214"/>
</dbReference>
<dbReference type="PANTHER" id="PTHR36509">
    <property type="entry name" value="BLL3101 PROTEIN"/>
    <property type="match status" value="1"/>
</dbReference>
<dbReference type="PANTHER" id="PTHR36509:SF2">
    <property type="entry name" value="BLL3101 PROTEIN"/>
    <property type="match status" value="1"/>
</dbReference>
<name>A0A844HP09_9RHOB</name>
<dbReference type="InterPro" id="IPR010679">
    <property type="entry name" value="DUF1254"/>
</dbReference>
<dbReference type="Gene3D" id="2.60.120.600">
    <property type="entry name" value="Domain of unknown function DUF1214, C-terminal domain"/>
    <property type="match status" value="1"/>
</dbReference>
<dbReference type="Gene3D" id="2.60.40.1610">
    <property type="entry name" value="Domain of unknown function DUF1254"/>
    <property type="match status" value="1"/>
</dbReference>
<sequence>MLLPMAALADPLPVTTDNFIRAESDLFIGNAAKLGGVGKWHHTREPSPLDNQTVIRLNRDTLYSSLVLDLDAGPARLTVPDAGERFISAQVVNEDHYVPFVWYEPGTYDLTQQNVGTRYAVLAVRTLVNPNDPEDLKAVHALQDQLQVEQAAPGAFTVPEWDPESQGQVRQHLNALAAMLPDTRGMFGTKDQVDPVRHLLGSAYAWGGNPEKDALYLNFVPERNDGQTVYKLLVKDVPVDGFWSVSVYDKNGYYQPNDLNAYSFNNVTAKKADDGSVAIQFGGCAADIPNCLPITEGWNYMVRLYRPQAAILDGSWTFPMAEVTK</sequence>
<dbReference type="InterPro" id="IPR037050">
    <property type="entry name" value="DUF1254_sf"/>
</dbReference>
<evidence type="ECO:0000313" key="3">
    <source>
        <dbReference type="EMBL" id="MTH60788.1"/>
    </source>
</evidence>
<dbReference type="Pfam" id="PF06742">
    <property type="entry name" value="DUF1214"/>
    <property type="match status" value="1"/>
</dbReference>
<dbReference type="Proteomes" id="UP000449846">
    <property type="component" value="Unassembled WGS sequence"/>
</dbReference>
<dbReference type="InterPro" id="IPR037049">
    <property type="entry name" value="DUF1214_C_sf"/>
</dbReference>
<feature type="domain" description="DUF1214" evidence="1">
    <location>
        <begin position="223"/>
        <end position="308"/>
    </location>
</feature>
<proteinExistence type="predicted"/>
<dbReference type="OrthoDB" id="9777345at2"/>
<protein>
    <submittedName>
        <fullName evidence="3">DUF1254 domain-containing protein</fullName>
    </submittedName>
</protein>
<comment type="caution">
    <text evidence="3">The sequence shown here is derived from an EMBL/GenBank/DDBJ whole genome shotgun (WGS) entry which is preliminary data.</text>
</comment>
<reference evidence="3 4" key="1">
    <citation type="submission" date="2019-11" db="EMBL/GenBank/DDBJ databases">
        <authorList>
            <person name="Dong K."/>
        </authorList>
    </citation>
    <scope>NUCLEOTIDE SEQUENCE [LARGE SCALE GENOMIC DNA]</scope>
    <source>
        <strain evidence="3 4">NBRC 112902</strain>
    </source>
</reference>
<organism evidence="3 4">
    <name type="scientific">Paracoccus litorisediminis</name>
    <dbReference type="NCBI Taxonomy" id="2006130"/>
    <lineage>
        <taxon>Bacteria</taxon>
        <taxon>Pseudomonadati</taxon>
        <taxon>Pseudomonadota</taxon>
        <taxon>Alphaproteobacteria</taxon>
        <taxon>Rhodobacterales</taxon>
        <taxon>Paracoccaceae</taxon>
        <taxon>Paracoccus</taxon>
    </lineage>
</organism>
<accession>A0A844HP09</accession>
<dbReference type="EMBL" id="WMIG01000010">
    <property type="protein sequence ID" value="MTH60788.1"/>
    <property type="molecule type" value="Genomic_DNA"/>
</dbReference>
<feature type="domain" description="DUF1254" evidence="2">
    <location>
        <begin position="40"/>
        <end position="93"/>
    </location>
</feature>
<dbReference type="Pfam" id="PF06863">
    <property type="entry name" value="DUF1254"/>
    <property type="match status" value="1"/>
</dbReference>
<evidence type="ECO:0000259" key="1">
    <source>
        <dbReference type="Pfam" id="PF06742"/>
    </source>
</evidence>
<gene>
    <name evidence="3" type="ORF">GL300_16355</name>
</gene>
<dbReference type="AlphaFoldDB" id="A0A844HP09"/>
<evidence type="ECO:0000259" key="2">
    <source>
        <dbReference type="Pfam" id="PF06863"/>
    </source>
</evidence>